<dbReference type="EMBL" id="JAKWFO010000005">
    <property type="protein sequence ID" value="KAI9636366.1"/>
    <property type="molecule type" value="Genomic_DNA"/>
</dbReference>
<evidence type="ECO:0000313" key="2">
    <source>
        <dbReference type="EMBL" id="KAI9636366.1"/>
    </source>
</evidence>
<feature type="signal peptide" evidence="1">
    <location>
        <begin position="1"/>
        <end position="23"/>
    </location>
</feature>
<accession>A0AA38H9Z7</accession>
<evidence type="ECO:0000313" key="3">
    <source>
        <dbReference type="Proteomes" id="UP001164286"/>
    </source>
</evidence>
<evidence type="ECO:0000256" key="1">
    <source>
        <dbReference type="SAM" id="SignalP"/>
    </source>
</evidence>
<dbReference type="AlphaFoldDB" id="A0AA38H9Z7"/>
<protein>
    <submittedName>
        <fullName evidence="2">Uncharacterized protein</fullName>
    </submittedName>
</protein>
<dbReference type="Proteomes" id="UP001164286">
    <property type="component" value="Unassembled WGS sequence"/>
</dbReference>
<gene>
    <name evidence="2" type="ORF">MKK02DRAFT_33576</name>
</gene>
<dbReference type="GeneID" id="77727948"/>
<reference evidence="2" key="1">
    <citation type="journal article" date="2022" name="G3 (Bethesda)">
        <title>High quality genome of the basidiomycete yeast Dioszegia hungarica PDD-24b-2 isolated from cloud water.</title>
        <authorList>
            <person name="Jarrige D."/>
            <person name="Haridas S."/>
            <person name="Bleykasten-Grosshans C."/>
            <person name="Joly M."/>
            <person name="Nadalig T."/>
            <person name="Sancelme M."/>
            <person name="Vuilleumier S."/>
            <person name="Grigoriev I.V."/>
            <person name="Amato P."/>
            <person name="Bringel F."/>
        </authorList>
    </citation>
    <scope>NUCLEOTIDE SEQUENCE</scope>
    <source>
        <strain evidence="2">PDD-24b-2</strain>
    </source>
</reference>
<sequence>MFSPRVLFGLAAILGMTVTHAAARTVEIRYNGEAKNLVVFNGQPDNNVISIPIEPSGDLIGSEAFKFKVKAAEGEGKRKETRCEVNGNWGTSEDLVVFHISDEPEDWVMPCGKVSGFKATCEGLGDQGWFKGDLSSQGAAAPQHEGPFLLLSRIDCAVERETTMHYRPRDDKTASGLQFARLCSHQTRPHQRIIRSMLSPQILFGLAAILGVTQVIARTVEIRYKGDDKNLVTFDPSKPESNVISIPIEPNGNLIGSQAYRFKVKGVEGKRKEASWTRADKLLQCEVNGSWAAKEDIVIFNINGDEPEDWVTPCGVFGGFEVTCEGMSRCAQAIPKQEGRPL</sequence>
<proteinExistence type="predicted"/>
<name>A0AA38H9Z7_9TREE</name>
<dbReference type="RefSeq" id="XP_052946143.1">
    <property type="nucleotide sequence ID" value="XM_053088743.1"/>
</dbReference>
<feature type="chain" id="PRO_5041283044" evidence="1">
    <location>
        <begin position="24"/>
        <end position="342"/>
    </location>
</feature>
<comment type="caution">
    <text evidence="2">The sequence shown here is derived from an EMBL/GenBank/DDBJ whole genome shotgun (WGS) entry which is preliminary data.</text>
</comment>
<keyword evidence="1" id="KW-0732">Signal</keyword>
<organism evidence="2 3">
    <name type="scientific">Dioszegia hungarica</name>
    <dbReference type="NCBI Taxonomy" id="4972"/>
    <lineage>
        <taxon>Eukaryota</taxon>
        <taxon>Fungi</taxon>
        <taxon>Dikarya</taxon>
        <taxon>Basidiomycota</taxon>
        <taxon>Agaricomycotina</taxon>
        <taxon>Tremellomycetes</taxon>
        <taxon>Tremellales</taxon>
        <taxon>Bulleribasidiaceae</taxon>
        <taxon>Dioszegia</taxon>
    </lineage>
</organism>
<keyword evidence="3" id="KW-1185">Reference proteome</keyword>